<gene>
    <name evidence="1" type="ORF">PYX00_005400</name>
</gene>
<name>A0AAW2HS70_9NEOP</name>
<dbReference type="AlphaFoldDB" id="A0AAW2HS70"/>
<comment type="caution">
    <text evidence="1">The sequence shown here is derived from an EMBL/GenBank/DDBJ whole genome shotgun (WGS) entry which is preliminary data.</text>
</comment>
<reference evidence="1" key="1">
    <citation type="journal article" date="2024" name="Gigascience">
        <title>Chromosome-level genome of the poultry shaft louse Menopon gallinae provides insight into the host-switching and adaptive evolution of parasitic lice.</title>
        <authorList>
            <person name="Xu Y."/>
            <person name="Ma L."/>
            <person name="Liu S."/>
            <person name="Liang Y."/>
            <person name="Liu Q."/>
            <person name="He Z."/>
            <person name="Tian L."/>
            <person name="Duan Y."/>
            <person name="Cai W."/>
            <person name="Li H."/>
            <person name="Song F."/>
        </authorList>
    </citation>
    <scope>NUCLEOTIDE SEQUENCE</scope>
    <source>
        <strain evidence="1">Cailab_2023a</strain>
    </source>
</reference>
<proteinExistence type="predicted"/>
<evidence type="ECO:0000313" key="1">
    <source>
        <dbReference type="EMBL" id="KAL0272428.1"/>
    </source>
</evidence>
<sequence>MHSNRLRSVRLSQSVYGRVSEVNAARTPKFNRSLSTVKRTVAEDVELASDQHLLRRVFSDRTNKDSLMFAQLADRFGYTGKSFGDHLECWFVYVGPP</sequence>
<organism evidence="1">
    <name type="scientific">Menopon gallinae</name>
    <name type="common">poultry shaft louse</name>
    <dbReference type="NCBI Taxonomy" id="328185"/>
    <lineage>
        <taxon>Eukaryota</taxon>
        <taxon>Metazoa</taxon>
        <taxon>Ecdysozoa</taxon>
        <taxon>Arthropoda</taxon>
        <taxon>Hexapoda</taxon>
        <taxon>Insecta</taxon>
        <taxon>Pterygota</taxon>
        <taxon>Neoptera</taxon>
        <taxon>Paraneoptera</taxon>
        <taxon>Psocodea</taxon>
        <taxon>Troctomorpha</taxon>
        <taxon>Phthiraptera</taxon>
        <taxon>Amblycera</taxon>
        <taxon>Menoponidae</taxon>
        <taxon>Menopon</taxon>
    </lineage>
</organism>
<protein>
    <submittedName>
        <fullName evidence="1">Uncharacterized protein</fullName>
    </submittedName>
</protein>
<accession>A0AAW2HS70</accession>
<dbReference type="EMBL" id="JARGDH010000003">
    <property type="protein sequence ID" value="KAL0272428.1"/>
    <property type="molecule type" value="Genomic_DNA"/>
</dbReference>